<reference evidence="3" key="1">
    <citation type="journal article" date="2019" name="Int. J. Syst. Evol. Microbiol.">
        <title>The Global Catalogue of Microorganisms (GCM) 10K type strain sequencing project: providing services to taxonomists for standard genome sequencing and annotation.</title>
        <authorList>
            <consortium name="The Broad Institute Genomics Platform"/>
            <consortium name="The Broad Institute Genome Sequencing Center for Infectious Disease"/>
            <person name="Wu L."/>
            <person name="Ma J."/>
        </authorList>
    </citation>
    <scope>NUCLEOTIDE SEQUENCE [LARGE SCALE GENOMIC DNA]</scope>
    <source>
        <strain evidence="3">JCM 31486</strain>
    </source>
</reference>
<dbReference type="Gene3D" id="3.20.20.30">
    <property type="entry name" value="Luciferase-like domain"/>
    <property type="match status" value="1"/>
</dbReference>
<gene>
    <name evidence="2" type="ORF">ACFQ1S_06710</name>
</gene>
<evidence type="ECO:0000313" key="2">
    <source>
        <dbReference type="EMBL" id="MFD1045296.1"/>
    </source>
</evidence>
<dbReference type="Proteomes" id="UP001597045">
    <property type="component" value="Unassembled WGS sequence"/>
</dbReference>
<sequence length="108" mass="11719">RDLSRPMIALYVGGMGAKGRNFYNDLARRYGYEAEAEKIQDLYLAGKKDEAAAAVPAEFAELMNLVGPAGYVKERLQAFKEAGVTTLNVTPVGENPAALVAQVKEWLA</sequence>
<feature type="non-terminal residue" evidence="2">
    <location>
        <position position="1"/>
    </location>
</feature>
<protein>
    <submittedName>
        <fullName evidence="2">LLM class flavin-dependent oxidoreductase</fullName>
    </submittedName>
</protein>
<comment type="caution">
    <text evidence="2">The sequence shown here is derived from an EMBL/GenBank/DDBJ whole genome shotgun (WGS) entry which is preliminary data.</text>
</comment>
<feature type="domain" description="Luciferase-like" evidence="1">
    <location>
        <begin position="8"/>
        <end position="85"/>
    </location>
</feature>
<proteinExistence type="predicted"/>
<evidence type="ECO:0000313" key="3">
    <source>
        <dbReference type="Proteomes" id="UP001597045"/>
    </source>
</evidence>
<dbReference type="InterPro" id="IPR011251">
    <property type="entry name" value="Luciferase-like_dom"/>
</dbReference>
<dbReference type="SUPFAM" id="SSF51679">
    <property type="entry name" value="Bacterial luciferase-like"/>
    <property type="match status" value="1"/>
</dbReference>
<keyword evidence="3" id="KW-1185">Reference proteome</keyword>
<evidence type="ECO:0000259" key="1">
    <source>
        <dbReference type="Pfam" id="PF00296"/>
    </source>
</evidence>
<name>A0ABW3M5K4_9PSEU</name>
<organism evidence="2 3">
    <name type="scientific">Kibdelosporangium lantanae</name>
    <dbReference type="NCBI Taxonomy" id="1497396"/>
    <lineage>
        <taxon>Bacteria</taxon>
        <taxon>Bacillati</taxon>
        <taxon>Actinomycetota</taxon>
        <taxon>Actinomycetes</taxon>
        <taxon>Pseudonocardiales</taxon>
        <taxon>Pseudonocardiaceae</taxon>
        <taxon>Kibdelosporangium</taxon>
    </lineage>
</organism>
<dbReference type="EMBL" id="JBHTIS010000260">
    <property type="protein sequence ID" value="MFD1045296.1"/>
    <property type="molecule type" value="Genomic_DNA"/>
</dbReference>
<accession>A0ABW3M5K4</accession>
<dbReference type="InterPro" id="IPR036661">
    <property type="entry name" value="Luciferase-like_sf"/>
</dbReference>
<dbReference type="Pfam" id="PF00296">
    <property type="entry name" value="Bac_luciferase"/>
    <property type="match status" value="1"/>
</dbReference>